<keyword evidence="8 13" id="KW-0067">ATP-binding</keyword>
<dbReference type="EC" id="6.3.4.13" evidence="4 12"/>
<comment type="pathway">
    <text evidence="3 12">Purine metabolism; IMP biosynthesis via de novo pathway; N(1)-(5-phospho-D-ribosyl)glycinamide from 5-phospho-alpha-D-ribose 1-diphosphate: step 2/2.</text>
</comment>
<dbReference type="Pfam" id="PF02843">
    <property type="entry name" value="GARS_C"/>
    <property type="match status" value="1"/>
</dbReference>
<feature type="domain" description="ATP-grasp" evidence="14">
    <location>
        <begin position="107"/>
        <end position="308"/>
    </location>
</feature>
<comment type="catalytic activity">
    <reaction evidence="12">
        <text>5-phospho-beta-D-ribosylamine + glycine + ATP = N(1)-(5-phospho-beta-D-ribosyl)glycinamide + ADP + phosphate + H(+)</text>
        <dbReference type="Rhea" id="RHEA:17453"/>
        <dbReference type="ChEBI" id="CHEBI:15378"/>
        <dbReference type="ChEBI" id="CHEBI:30616"/>
        <dbReference type="ChEBI" id="CHEBI:43474"/>
        <dbReference type="ChEBI" id="CHEBI:57305"/>
        <dbReference type="ChEBI" id="CHEBI:58681"/>
        <dbReference type="ChEBI" id="CHEBI:143788"/>
        <dbReference type="ChEBI" id="CHEBI:456216"/>
        <dbReference type="EC" id="6.3.4.13"/>
    </reaction>
</comment>
<dbReference type="GO" id="GO:0009113">
    <property type="term" value="P:purine nucleobase biosynthetic process"/>
    <property type="evidence" value="ECO:0007669"/>
    <property type="project" value="InterPro"/>
</dbReference>
<evidence type="ECO:0000256" key="13">
    <source>
        <dbReference type="PROSITE-ProRule" id="PRU00409"/>
    </source>
</evidence>
<evidence type="ECO:0000313" key="18">
    <source>
        <dbReference type="Proteomes" id="UP000503330"/>
    </source>
</evidence>
<dbReference type="EMBL" id="JQIF01000023">
    <property type="protein sequence ID" value="KGJ53990.1"/>
    <property type="molecule type" value="Genomic_DNA"/>
</dbReference>
<dbReference type="GO" id="GO:0005524">
    <property type="term" value="F:ATP binding"/>
    <property type="evidence" value="ECO:0007669"/>
    <property type="project" value="UniProtKB-UniRule"/>
</dbReference>
<keyword evidence="7 12" id="KW-0658">Purine biosynthesis</keyword>
<dbReference type="InterPro" id="IPR011054">
    <property type="entry name" value="Rudment_hybrid_motif"/>
</dbReference>
<dbReference type="InterPro" id="IPR000115">
    <property type="entry name" value="PRibGlycinamide_synth"/>
</dbReference>
<evidence type="ECO:0000256" key="10">
    <source>
        <dbReference type="ARBA" id="ARBA00042242"/>
    </source>
</evidence>
<keyword evidence="5 12" id="KW-0436">Ligase</keyword>
<evidence type="ECO:0000256" key="8">
    <source>
        <dbReference type="ARBA" id="ARBA00022840"/>
    </source>
</evidence>
<evidence type="ECO:0000256" key="12">
    <source>
        <dbReference type="HAMAP-Rule" id="MF_00138"/>
    </source>
</evidence>
<dbReference type="InterPro" id="IPR016185">
    <property type="entry name" value="PreATP-grasp_dom_sf"/>
</dbReference>
<dbReference type="InterPro" id="IPR011761">
    <property type="entry name" value="ATP-grasp"/>
</dbReference>
<keyword evidence="6 13" id="KW-0547">Nucleotide-binding</keyword>
<dbReference type="NCBIfam" id="TIGR00877">
    <property type="entry name" value="purD"/>
    <property type="match status" value="1"/>
</dbReference>
<dbReference type="PROSITE" id="PS50975">
    <property type="entry name" value="ATP_GRASP"/>
    <property type="match status" value="1"/>
</dbReference>
<evidence type="ECO:0000256" key="7">
    <source>
        <dbReference type="ARBA" id="ARBA00022755"/>
    </source>
</evidence>
<dbReference type="Proteomes" id="UP000503330">
    <property type="component" value="Chromosome"/>
</dbReference>
<comment type="cofactor">
    <cofactor evidence="1">
        <name>Mn(2+)</name>
        <dbReference type="ChEBI" id="CHEBI:29035"/>
    </cofactor>
</comment>
<dbReference type="PANTHER" id="PTHR43472:SF1">
    <property type="entry name" value="PHOSPHORIBOSYLAMINE--GLYCINE LIGASE, CHLOROPLASTIC"/>
    <property type="match status" value="1"/>
</dbReference>
<dbReference type="FunFam" id="3.90.600.10:FF:000001">
    <property type="entry name" value="Trifunctional purine biosynthetic protein adenosine-3"/>
    <property type="match status" value="1"/>
</dbReference>
<dbReference type="Gene3D" id="3.90.600.10">
    <property type="entry name" value="Phosphoribosylglycinamide synthetase, C-terminal domain"/>
    <property type="match status" value="1"/>
</dbReference>
<comment type="cofactor">
    <cofactor evidence="2">
        <name>Mg(2+)</name>
        <dbReference type="ChEBI" id="CHEBI:18420"/>
    </cofactor>
</comment>
<reference evidence="15 17" key="1">
    <citation type="submission" date="2014-08" db="EMBL/GenBank/DDBJ databases">
        <title>Clostridium innocuum, an unnegligible vancomycin-resistant pathogen causing extra-intestinal infections.</title>
        <authorList>
            <person name="Feng Y."/>
            <person name="Chiu C.-H."/>
        </authorList>
    </citation>
    <scope>NUCLEOTIDE SEQUENCE [LARGE SCALE GENOMIC DNA]</scope>
    <source>
        <strain evidence="15 17">AN88</strain>
    </source>
</reference>
<dbReference type="GO" id="GO:0004637">
    <property type="term" value="F:phosphoribosylamine-glycine ligase activity"/>
    <property type="evidence" value="ECO:0007669"/>
    <property type="project" value="UniProtKB-UniRule"/>
</dbReference>
<evidence type="ECO:0000256" key="9">
    <source>
        <dbReference type="ARBA" id="ARBA00038345"/>
    </source>
</evidence>
<sequence>MKVLVIGKGGREHALVHAVSRSGRVKKIYAAPGNPGMAELAECVNIADSDVKGLTAFAKEQEIDLTIVGPEATLSLGIVDAFQAEGLKIFGPTKDAAQVESSKDFAKKIMAKYGIPTASYQTFDNKADAIGYVEHQGVPIVIKEDGLKAGKGVTVAYELKEALDAIEIAFSIPGNRVVIEECLEGFEFSLICFVCDDLVLPMEVAQDHKAAYDGDKGPNTGGMGVYSPVKKITPDIIEETMNAVMIPMAKAMVKEGHPFTGFLYGGLMLTKHGVKTIEFNARFGDPEAEVILPRLKTDFCDVIENIMNHSKTELEWDDRVTLGVVMASEGYPASSTKGAVIENLENVNSMVFHMGTAEKEGSLVTDGGRVLCVCAAADTLEEAYEKAYADVHRIHCDKLFYRNDIGKKDM</sequence>
<evidence type="ECO:0000256" key="2">
    <source>
        <dbReference type="ARBA" id="ARBA00001946"/>
    </source>
</evidence>
<dbReference type="SMART" id="SM01209">
    <property type="entry name" value="GARS_A"/>
    <property type="match status" value="1"/>
</dbReference>
<gene>
    <name evidence="12 16" type="primary">purD</name>
    <name evidence="15" type="ORF">CIAN88_05430</name>
    <name evidence="16" type="ORF">G4D54_21840</name>
</gene>
<dbReference type="GO" id="GO:0006189">
    <property type="term" value="P:'de novo' IMP biosynthetic process"/>
    <property type="evidence" value="ECO:0007669"/>
    <property type="project" value="UniProtKB-UniRule"/>
</dbReference>
<dbReference type="Gene3D" id="3.40.50.20">
    <property type="match status" value="1"/>
</dbReference>
<dbReference type="PANTHER" id="PTHR43472">
    <property type="entry name" value="PHOSPHORIBOSYLAMINE--GLYCINE LIGASE"/>
    <property type="match status" value="1"/>
</dbReference>
<dbReference type="Gene3D" id="3.30.1490.20">
    <property type="entry name" value="ATP-grasp fold, A domain"/>
    <property type="match status" value="1"/>
</dbReference>
<evidence type="ECO:0000313" key="17">
    <source>
        <dbReference type="Proteomes" id="UP000030008"/>
    </source>
</evidence>
<evidence type="ECO:0000256" key="4">
    <source>
        <dbReference type="ARBA" id="ARBA00013255"/>
    </source>
</evidence>
<name>A0A099I8H3_CLOIN</name>
<dbReference type="SUPFAM" id="SSF52440">
    <property type="entry name" value="PreATP-grasp domain"/>
    <property type="match status" value="1"/>
</dbReference>
<dbReference type="InterPro" id="IPR020559">
    <property type="entry name" value="PRibGlycinamide_synth_CS"/>
</dbReference>
<dbReference type="Pfam" id="PF02844">
    <property type="entry name" value="GARS_N"/>
    <property type="match status" value="1"/>
</dbReference>
<dbReference type="InterPro" id="IPR020562">
    <property type="entry name" value="PRibGlycinamide_synth_N"/>
</dbReference>
<dbReference type="PROSITE" id="PS00184">
    <property type="entry name" value="GARS"/>
    <property type="match status" value="1"/>
</dbReference>
<dbReference type="InterPro" id="IPR037123">
    <property type="entry name" value="PRibGlycinamide_synth_C_sf"/>
</dbReference>
<evidence type="ECO:0000256" key="6">
    <source>
        <dbReference type="ARBA" id="ARBA00022741"/>
    </source>
</evidence>
<comment type="similarity">
    <text evidence="9 12">Belongs to the GARS family.</text>
</comment>
<evidence type="ECO:0000259" key="14">
    <source>
        <dbReference type="PROSITE" id="PS50975"/>
    </source>
</evidence>
<reference evidence="16 18" key="2">
    <citation type="submission" date="2020-02" db="EMBL/GenBank/DDBJ databases">
        <authorList>
            <person name="Kociolek L.K."/>
            <person name="Ozer E.A."/>
        </authorList>
    </citation>
    <scope>NUCLEOTIDE SEQUENCE [LARGE SCALE GENOMIC DNA]</scope>
    <source>
        <strain evidence="16 18">ATCC 14501</strain>
    </source>
</reference>
<dbReference type="InterPro" id="IPR020561">
    <property type="entry name" value="PRibGlycinamid_synth_ATP-grasp"/>
</dbReference>
<dbReference type="Pfam" id="PF01071">
    <property type="entry name" value="GARS_A"/>
    <property type="match status" value="1"/>
</dbReference>
<evidence type="ECO:0000313" key="16">
    <source>
        <dbReference type="EMBL" id="QJA04885.1"/>
    </source>
</evidence>
<evidence type="ECO:0000256" key="5">
    <source>
        <dbReference type="ARBA" id="ARBA00022598"/>
    </source>
</evidence>
<dbReference type="EMBL" id="CP048838">
    <property type="protein sequence ID" value="QJA04885.1"/>
    <property type="molecule type" value="Genomic_DNA"/>
</dbReference>
<dbReference type="GeneID" id="61928239"/>
<dbReference type="AlphaFoldDB" id="A0A099I8H3"/>
<evidence type="ECO:0000256" key="1">
    <source>
        <dbReference type="ARBA" id="ARBA00001936"/>
    </source>
</evidence>
<organism evidence="15 17">
    <name type="scientific">Clostridium innocuum</name>
    <dbReference type="NCBI Taxonomy" id="1522"/>
    <lineage>
        <taxon>Bacteria</taxon>
        <taxon>Bacillati</taxon>
        <taxon>Bacillota</taxon>
        <taxon>Clostridia</taxon>
        <taxon>Eubacteriales</taxon>
        <taxon>Clostridiaceae</taxon>
        <taxon>Clostridium</taxon>
    </lineage>
</organism>
<dbReference type="SUPFAM" id="SSF56059">
    <property type="entry name" value="Glutathione synthetase ATP-binding domain-like"/>
    <property type="match status" value="1"/>
</dbReference>
<dbReference type="InterPro" id="IPR013815">
    <property type="entry name" value="ATP_grasp_subdomain_1"/>
</dbReference>
<evidence type="ECO:0000256" key="3">
    <source>
        <dbReference type="ARBA" id="ARBA00005174"/>
    </source>
</evidence>
<dbReference type="InterPro" id="IPR020560">
    <property type="entry name" value="PRibGlycinamide_synth_C-dom"/>
</dbReference>
<dbReference type="RefSeq" id="WP_002606411.1">
    <property type="nucleotide sequence ID" value="NZ_BAAACC010000014.1"/>
</dbReference>
<dbReference type="SUPFAM" id="SSF51246">
    <property type="entry name" value="Rudiment single hybrid motif"/>
    <property type="match status" value="1"/>
</dbReference>
<dbReference type="Gene3D" id="3.30.470.20">
    <property type="entry name" value="ATP-grasp fold, B domain"/>
    <property type="match status" value="1"/>
</dbReference>
<dbReference type="UniPathway" id="UPA00074">
    <property type="reaction ID" value="UER00125"/>
</dbReference>
<accession>A0A099I8H3</accession>
<protein>
    <recommendedName>
        <fullName evidence="4 12">Phosphoribosylamine--glycine ligase</fullName>
        <ecNumber evidence="4 12">6.3.4.13</ecNumber>
    </recommendedName>
    <alternativeName>
        <fullName evidence="12">GARS</fullName>
    </alternativeName>
    <alternativeName>
        <fullName evidence="10 12">Glycinamide ribonucleotide synthetase</fullName>
    </alternativeName>
    <alternativeName>
        <fullName evidence="11 12">Phosphoribosylglycinamide synthetase</fullName>
    </alternativeName>
</protein>
<evidence type="ECO:0000256" key="11">
    <source>
        <dbReference type="ARBA" id="ARBA00042864"/>
    </source>
</evidence>
<dbReference type="GO" id="GO:0046872">
    <property type="term" value="F:metal ion binding"/>
    <property type="evidence" value="ECO:0007669"/>
    <property type="project" value="InterPro"/>
</dbReference>
<dbReference type="Proteomes" id="UP000030008">
    <property type="component" value="Unassembled WGS sequence"/>
</dbReference>
<dbReference type="SMART" id="SM01210">
    <property type="entry name" value="GARS_C"/>
    <property type="match status" value="1"/>
</dbReference>
<dbReference type="HAMAP" id="MF_00138">
    <property type="entry name" value="GARS"/>
    <property type="match status" value="1"/>
</dbReference>
<evidence type="ECO:0000313" key="15">
    <source>
        <dbReference type="EMBL" id="KGJ53990.1"/>
    </source>
</evidence>
<proteinExistence type="inferred from homology"/>